<protein>
    <submittedName>
        <fullName evidence="1">GrpB family protein</fullName>
    </submittedName>
</protein>
<gene>
    <name evidence="1" type="ORF">HF394_09100</name>
</gene>
<dbReference type="InterPro" id="IPR043519">
    <property type="entry name" value="NT_sf"/>
</dbReference>
<dbReference type="RefSeq" id="WP_176294445.1">
    <property type="nucleotide sequence ID" value="NZ_CP051177.1"/>
</dbReference>
<dbReference type="PANTHER" id="PTHR34822">
    <property type="entry name" value="GRPB DOMAIN PROTEIN (AFU_ORTHOLOGUE AFUA_1G01530)"/>
    <property type="match status" value="1"/>
</dbReference>
<proteinExistence type="predicted"/>
<evidence type="ECO:0000313" key="2">
    <source>
        <dbReference type="Proteomes" id="UP000509222"/>
    </source>
</evidence>
<name>A0A7H8Q9T0_9BACL</name>
<keyword evidence="2" id="KW-1185">Reference proteome</keyword>
<dbReference type="Proteomes" id="UP000509222">
    <property type="component" value="Chromosome"/>
</dbReference>
<dbReference type="SUPFAM" id="SSF81301">
    <property type="entry name" value="Nucleotidyltransferase"/>
    <property type="match status" value="1"/>
</dbReference>
<dbReference type="AlphaFoldDB" id="A0A7H8Q9T0"/>
<sequence>MRKVVVTEYNPEWPRLFEEAAAELKKVFGEECLAIHHFGSTSVEGMAAKPIIDLLPVVRKIEAVDRFNGEMLALGYQPKGEHGLPGRRYFQKGGDERSHHVHIYESGNPEIKRHLAFRDYLKKHPKEAERYGKLKKKLAEAHPWDIEKYIQGKEHMAANIEKQAMEEI</sequence>
<evidence type="ECO:0000313" key="1">
    <source>
        <dbReference type="EMBL" id="QKX50728.1"/>
    </source>
</evidence>
<accession>A0A7H8Q9T0</accession>
<dbReference type="PANTHER" id="PTHR34822:SF1">
    <property type="entry name" value="GRPB FAMILY PROTEIN"/>
    <property type="match status" value="1"/>
</dbReference>
<dbReference type="InterPro" id="IPR007344">
    <property type="entry name" value="GrpB/CoaE"/>
</dbReference>
<reference evidence="2" key="1">
    <citation type="submission" date="2020-06" db="EMBL/GenBank/DDBJ databases">
        <title>Isolation of Planomicrobium glaciei.</title>
        <authorList>
            <person name="Malisova L."/>
            <person name="Safrankova R."/>
            <person name="Jakubu V."/>
            <person name="Spanelova P."/>
        </authorList>
    </citation>
    <scope>NUCLEOTIDE SEQUENCE [LARGE SCALE GENOMIC DNA]</scope>
    <source>
        <strain evidence="2">NRL-ATB46093</strain>
    </source>
</reference>
<organism evidence="1 2">
    <name type="scientific">Planococcus glaciei</name>
    <dbReference type="NCBI Taxonomy" id="459472"/>
    <lineage>
        <taxon>Bacteria</taxon>
        <taxon>Bacillati</taxon>
        <taxon>Bacillota</taxon>
        <taxon>Bacilli</taxon>
        <taxon>Bacillales</taxon>
        <taxon>Caryophanaceae</taxon>
        <taxon>Planococcus</taxon>
    </lineage>
</organism>
<dbReference type="Pfam" id="PF04229">
    <property type="entry name" value="GrpB"/>
    <property type="match status" value="1"/>
</dbReference>
<dbReference type="Gene3D" id="3.30.460.10">
    <property type="entry name" value="Beta Polymerase, domain 2"/>
    <property type="match status" value="1"/>
</dbReference>
<dbReference type="EMBL" id="CP051177">
    <property type="protein sequence ID" value="QKX50728.1"/>
    <property type="molecule type" value="Genomic_DNA"/>
</dbReference>